<reference evidence="1" key="1">
    <citation type="submission" date="2021-06" db="EMBL/GenBank/DDBJ databases">
        <title>Comparative genomics, transcriptomics and evolutionary studies reveal genomic signatures of adaptation to plant cell wall in hemibiotrophic fungi.</title>
        <authorList>
            <consortium name="DOE Joint Genome Institute"/>
            <person name="Baroncelli R."/>
            <person name="Diaz J.F."/>
            <person name="Benocci T."/>
            <person name="Peng M."/>
            <person name="Battaglia E."/>
            <person name="Haridas S."/>
            <person name="Andreopoulos W."/>
            <person name="Labutti K."/>
            <person name="Pangilinan J."/>
            <person name="Floch G.L."/>
            <person name="Makela M.R."/>
            <person name="Henrissat B."/>
            <person name="Grigoriev I.V."/>
            <person name="Crouch J.A."/>
            <person name="De Vries R.P."/>
            <person name="Sukno S.A."/>
            <person name="Thon M.R."/>
        </authorList>
    </citation>
    <scope>NUCLEOTIDE SEQUENCE</scope>
    <source>
        <strain evidence="1">CBS 102054</strain>
    </source>
</reference>
<dbReference type="AlphaFoldDB" id="A0AAI9ZI34"/>
<sequence>MPEKVWESCKILTNSSTDCLSFHCHCHCQPWPGSWLHRLQPLFELALVYAASQRRHLMNFISLSTRAILTTRELLVNSTRLDPRT</sequence>
<dbReference type="Proteomes" id="UP001243989">
    <property type="component" value="Unassembled WGS sequence"/>
</dbReference>
<evidence type="ECO:0000313" key="2">
    <source>
        <dbReference type="Proteomes" id="UP001243989"/>
    </source>
</evidence>
<proteinExistence type="predicted"/>
<dbReference type="GeneID" id="85466263"/>
<accession>A0AAI9ZI34</accession>
<name>A0AAI9ZI34_9PEZI</name>
<dbReference type="RefSeq" id="XP_060440989.1">
    <property type="nucleotide sequence ID" value="XM_060581401.1"/>
</dbReference>
<protein>
    <submittedName>
        <fullName evidence="1">Uncharacterized protein</fullName>
    </submittedName>
</protein>
<dbReference type="EMBL" id="JAHMHQ010000022">
    <property type="protein sequence ID" value="KAK1624994.1"/>
    <property type="molecule type" value="Genomic_DNA"/>
</dbReference>
<gene>
    <name evidence="1" type="ORF">BDP81DRAFT_104198</name>
</gene>
<organism evidence="1 2">
    <name type="scientific">Colletotrichum phormii</name>
    <dbReference type="NCBI Taxonomy" id="359342"/>
    <lineage>
        <taxon>Eukaryota</taxon>
        <taxon>Fungi</taxon>
        <taxon>Dikarya</taxon>
        <taxon>Ascomycota</taxon>
        <taxon>Pezizomycotina</taxon>
        <taxon>Sordariomycetes</taxon>
        <taxon>Hypocreomycetidae</taxon>
        <taxon>Glomerellales</taxon>
        <taxon>Glomerellaceae</taxon>
        <taxon>Colletotrichum</taxon>
        <taxon>Colletotrichum acutatum species complex</taxon>
    </lineage>
</organism>
<evidence type="ECO:0000313" key="1">
    <source>
        <dbReference type="EMBL" id="KAK1624994.1"/>
    </source>
</evidence>
<keyword evidence="2" id="KW-1185">Reference proteome</keyword>
<comment type="caution">
    <text evidence="1">The sequence shown here is derived from an EMBL/GenBank/DDBJ whole genome shotgun (WGS) entry which is preliminary data.</text>
</comment>